<dbReference type="InterPro" id="IPR005149">
    <property type="entry name" value="Tscrpt_reg_PadR_N"/>
</dbReference>
<accession>A0A1I2PJZ4</accession>
<keyword evidence="3" id="KW-1185">Reference proteome</keyword>
<dbReference type="Gene3D" id="1.10.10.10">
    <property type="entry name" value="Winged helix-like DNA-binding domain superfamily/Winged helix DNA-binding domain"/>
    <property type="match status" value="1"/>
</dbReference>
<gene>
    <name evidence="2" type="ORF">SAMN02982927_00857</name>
</gene>
<dbReference type="AlphaFoldDB" id="A0A1I2PJZ4"/>
<protein>
    <submittedName>
        <fullName evidence="2">Transcriptional regulator, PadR family</fullName>
    </submittedName>
</protein>
<evidence type="ECO:0000259" key="1">
    <source>
        <dbReference type="Pfam" id="PF03551"/>
    </source>
</evidence>
<dbReference type="STRING" id="269670.SAMN02982927_00857"/>
<evidence type="ECO:0000313" key="3">
    <source>
        <dbReference type="Proteomes" id="UP000198752"/>
    </source>
</evidence>
<dbReference type="EMBL" id="FOOY01000005">
    <property type="protein sequence ID" value="SFG16482.1"/>
    <property type="molecule type" value="Genomic_DNA"/>
</dbReference>
<evidence type="ECO:0000313" key="2">
    <source>
        <dbReference type="EMBL" id="SFG16482.1"/>
    </source>
</evidence>
<name>A0A1I2PJZ4_9BACL</name>
<sequence>MQNVSVLSGGRVELGAGTLYGAINTLLKKRWIMPWETNKSSRKKEYVITDLGKGTVDREMKRLTELLENSKKIVGGETHAEKSV</sequence>
<proteinExistence type="predicted"/>
<dbReference type="InterPro" id="IPR036388">
    <property type="entry name" value="WH-like_DNA-bd_sf"/>
</dbReference>
<organism evidence="2 3">
    <name type="scientific">Sporolactobacillus nakayamae</name>
    <dbReference type="NCBI Taxonomy" id="269670"/>
    <lineage>
        <taxon>Bacteria</taxon>
        <taxon>Bacillati</taxon>
        <taxon>Bacillota</taxon>
        <taxon>Bacilli</taxon>
        <taxon>Bacillales</taxon>
        <taxon>Sporolactobacillaceae</taxon>
        <taxon>Sporolactobacillus</taxon>
    </lineage>
</organism>
<feature type="domain" description="Transcription regulator PadR N-terminal" evidence="1">
    <location>
        <begin position="2"/>
        <end position="55"/>
    </location>
</feature>
<dbReference type="Pfam" id="PF03551">
    <property type="entry name" value="PadR"/>
    <property type="match status" value="1"/>
</dbReference>
<dbReference type="Proteomes" id="UP000198752">
    <property type="component" value="Unassembled WGS sequence"/>
</dbReference>
<dbReference type="InterPro" id="IPR036390">
    <property type="entry name" value="WH_DNA-bd_sf"/>
</dbReference>
<dbReference type="SUPFAM" id="SSF46785">
    <property type="entry name" value="Winged helix' DNA-binding domain"/>
    <property type="match status" value="1"/>
</dbReference>
<reference evidence="3" key="1">
    <citation type="submission" date="2016-10" db="EMBL/GenBank/DDBJ databases">
        <authorList>
            <person name="Varghese N."/>
            <person name="Submissions S."/>
        </authorList>
    </citation>
    <scope>NUCLEOTIDE SEQUENCE [LARGE SCALE GENOMIC DNA]</scope>
    <source>
        <strain evidence="3">ATCC 700379</strain>
    </source>
</reference>